<dbReference type="InterPro" id="IPR011004">
    <property type="entry name" value="Trimer_LpxA-like_sf"/>
</dbReference>
<evidence type="ECO:0000313" key="5">
    <source>
        <dbReference type="Proteomes" id="UP001596023"/>
    </source>
</evidence>
<dbReference type="InterPro" id="IPR001451">
    <property type="entry name" value="Hexapep"/>
</dbReference>
<keyword evidence="5" id="KW-1185">Reference proteome</keyword>
<evidence type="ECO:0000313" key="4">
    <source>
        <dbReference type="EMBL" id="MFC4675400.1"/>
    </source>
</evidence>
<name>A0ABV9KYR9_9BACT</name>
<dbReference type="Pfam" id="PF00132">
    <property type="entry name" value="Hexapep"/>
    <property type="match status" value="1"/>
</dbReference>
<dbReference type="Proteomes" id="UP001596023">
    <property type="component" value="Unassembled WGS sequence"/>
</dbReference>
<organism evidence="4 5">
    <name type="scientific">Dysgonomonas termitidis</name>
    <dbReference type="NCBI Taxonomy" id="1516126"/>
    <lineage>
        <taxon>Bacteria</taxon>
        <taxon>Pseudomonadati</taxon>
        <taxon>Bacteroidota</taxon>
        <taxon>Bacteroidia</taxon>
        <taxon>Bacteroidales</taxon>
        <taxon>Dysgonomonadaceae</taxon>
        <taxon>Dysgonomonas</taxon>
    </lineage>
</organism>
<accession>A0ABV9KYR9</accession>
<evidence type="ECO:0000256" key="2">
    <source>
        <dbReference type="ARBA" id="ARBA00022737"/>
    </source>
</evidence>
<evidence type="ECO:0000256" key="1">
    <source>
        <dbReference type="ARBA" id="ARBA00022679"/>
    </source>
</evidence>
<dbReference type="SUPFAM" id="SSF51161">
    <property type="entry name" value="Trimeric LpxA-like enzymes"/>
    <property type="match status" value="1"/>
</dbReference>
<gene>
    <name evidence="4" type="ORF">ACFO6W_17040</name>
</gene>
<dbReference type="RefSeq" id="WP_291107637.1">
    <property type="nucleotide sequence ID" value="NZ_JBHSGN010000100.1"/>
</dbReference>
<sequence length="204" mass="23120">MIEKIYNRLKIFRNNRKWRLLNRHNFTTLNSLCSTELIQVGRETYGNLTVSSWGVANEGLKIGSYCSIADEVKFILGGNHRLDTFSTYPFKVKKFNIQDAEAISKGPIIIEDDVWIGLYTIILSGVKIGKGSVIGAGSVVAKDIPPYSIAVGNPVRVLRKRFRDEVIEFLLQQDFNSIDFNKVKIDDLYKSISTVEDIKETILK</sequence>
<dbReference type="EMBL" id="JBHSGN010000100">
    <property type="protein sequence ID" value="MFC4675400.1"/>
    <property type="molecule type" value="Genomic_DNA"/>
</dbReference>
<keyword evidence="1 4" id="KW-0808">Transferase</keyword>
<comment type="caution">
    <text evidence="4">The sequence shown here is derived from an EMBL/GenBank/DDBJ whole genome shotgun (WGS) entry which is preliminary data.</text>
</comment>
<dbReference type="Gene3D" id="2.160.10.10">
    <property type="entry name" value="Hexapeptide repeat proteins"/>
    <property type="match status" value="1"/>
</dbReference>
<evidence type="ECO:0000256" key="3">
    <source>
        <dbReference type="ARBA" id="ARBA00023315"/>
    </source>
</evidence>
<reference evidence="5" key="1">
    <citation type="journal article" date="2019" name="Int. J. Syst. Evol. Microbiol.">
        <title>The Global Catalogue of Microorganisms (GCM) 10K type strain sequencing project: providing services to taxonomists for standard genome sequencing and annotation.</title>
        <authorList>
            <consortium name="The Broad Institute Genomics Platform"/>
            <consortium name="The Broad Institute Genome Sequencing Center for Infectious Disease"/>
            <person name="Wu L."/>
            <person name="Ma J."/>
        </authorList>
    </citation>
    <scope>NUCLEOTIDE SEQUENCE [LARGE SCALE GENOMIC DNA]</scope>
    <source>
        <strain evidence="5">CCUG 66188</strain>
    </source>
</reference>
<dbReference type="PANTHER" id="PTHR23416:SF78">
    <property type="entry name" value="LIPOPOLYSACCHARIDE BIOSYNTHESIS O-ACETYL TRANSFERASE WBBJ-RELATED"/>
    <property type="match status" value="1"/>
</dbReference>
<dbReference type="PANTHER" id="PTHR23416">
    <property type="entry name" value="SIALIC ACID SYNTHASE-RELATED"/>
    <property type="match status" value="1"/>
</dbReference>
<dbReference type="GO" id="GO:0016746">
    <property type="term" value="F:acyltransferase activity"/>
    <property type="evidence" value="ECO:0007669"/>
    <property type="project" value="UniProtKB-KW"/>
</dbReference>
<dbReference type="InterPro" id="IPR051159">
    <property type="entry name" value="Hexapeptide_acetyltransf"/>
</dbReference>
<protein>
    <submittedName>
        <fullName evidence="4">CatB-related O-acetyltransferase</fullName>
        <ecNumber evidence="4">2.3.1.-</ecNumber>
    </submittedName>
</protein>
<dbReference type="InterPro" id="IPR018357">
    <property type="entry name" value="Hexapep_transf_CS"/>
</dbReference>
<keyword evidence="2" id="KW-0677">Repeat</keyword>
<proteinExistence type="predicted"/>
<keyword evidence="3 4" id="KW-0012">Acyltransferase</keyword>
<dbReference type="CDD" id="cd03349">
    <property type="entry name" value="LbH_XAT"/>
    <property type="match status" value="1"/>
</dbReference>
<dbReference type="PROSITE" id="PS00101">
    <property type="entry name" value="HEXAPEP_TRANSFERASES"/>
    <property type="match status" value="1"/>
</dbReference>
<dbReference type="EC" id="2.3.1.-" evidence="4"/>